<name>A0A645G1U6_9ZZZZ</name>
<organism evidence="1">
    <name type="scientific">bioreactor metagenome</name>
    <dbReference type="NCBI Taxonomy" id="1076179"/>
    <lineage>
        <taxon>unclassified sequences</taxon>
        <taxon>metagenomes</taxon>
        <taxon>ecological metagenomes</taxon>
    </lineage>
</organism>
<gene>
    <name evidence="1" type="ORF">SDC9_167513</name>
</gene>
<protein>
    <submittedName>
        <fullName evidence="1">Uncharacterized protein</fullName>
    </submittedName>
</protein>
<dbReference type="EMBL" id="VSSQ01067813">
    <property type="protein sequence ID" value="MPN20136.1"/>
    <property type="molecule type" value="Genomic_DNA"/>
</dbReference>
<evidence type="ECO:0000313" key="1">
    <source>
        <dbReference type="EMBL" id="MPN20136.1"/>
    </source>
</evidence>
<reference evidence="1" key="1">
    <citation type="submission" date="2019-08" db="EMBL/GenBank/DDBJ databases">
        <authorList>
            <person name="Kucharzyk K."/>
            <person name="Murdoch R.W."/>
            <person name="Higgins S."/>
            <person name="Loffler F."/>
        </authorList>
    </citation>
    <scope>NUCLEOTIDE SEQUENCE</scope>
</reference>
<proteinExistence type="predicted"/>
<dbReference type="AlphaFoldDB" id="A0A645G1U6"/>
<comment type="caution">
    <text evidence="1">The sequence shown here is derived from an EMBL/GenBank/DDBJ whole genome shotgun (WGS) entry which is preliminary data.</text>
</comment>
<accession>A0A645G1U6</accession>
<sequence>MGTCQHGDLLPRFGIGINLRDETFEFRDIDYLQCFLPHHRGGRVVDILRGQPKMDELFVIGQLKLVEFFLQKIFYCLHIVIGNFFNILDFQGIFFGEVFIQRS</sequence>